<dbReference type="InterPro" id="IPR027417">
    <property type="entry name" value="P-loop_NTPase"/>
</dbReference>
<dbReference type="RefSeq" id="WP_006994731.1">
    <property type="nucleotide sequence ID" value="NZ_BAEK01000042.1"/>
</dbReference>
<evidence type="ECO:0000313" key="8">
    <source>
        <dbReference type="Proteomes" id="UP000008372"/>
    </source>
</evidence>
<name>A0ABQ0I8K9_9ALTE</name>
<feature type="compositionally biased region" description="Polar residues" evidence="5">
    <location>
        <begin position="1"/>
        <end position="26"/>
    </location>
</feature>
<keyword evidence="2" id="KW-0378">Hydrolase</keyword>
<sequence>MNLPENKQPNQEQRQLKFSSSRNTLTLAGAGSGKTTSPINQLSFLHTQCKIPLEELTVSSFTRASVAELSDEEDRSYKEALKRALPIS</sequence>
<protein>
    <recommendedName>
        <fullName evidence="6">UvrD-like helicase ATP-binding domain-containing protein</fullName>
    </recommendedName>
</protein>
<keyword evidence="8" id="KW-1185">Reference proteome</keyword>
<evidence type="ECO:0000256" key="5">
    <source>
        <dbReference type="SAM" id="MobiDB-lite"/>
    </source>
</evidence>
<keyword evidence="1" id="KW-0547">Nucleotide-binding</keyword>
<dbReference type="Proteomes" id="UP000008372">
    <property type="component" value="Unassembled WGS sequence"/>
</dbReference>
<dbReference type="SUPFAM" id="SSF52540">
    <property type="entry name" value="P-loop containing nucleoside triphosphate hydrolases"/>
    <property type="match status" value="1"/>
</dbReference>
<dbReference type="Gene3D" id="3.40.50.300">
    <property type="entry name" value="P-loop containing nucleotide triphosphate hydrolases"/>
    <property type="match status" value="1"/>
</dbReference>
<dbReference type="InterPro" id="IPR014016">
    <property type="entry name" value="UvrD-like_ATP-bd"/>
</dbReference>
<evidence type="ECO:0000313" key="7">
    <source>
        <dbReference type="EMBL" id="GAC05670.1"/>
    </source>
</evidence>
<gene>
    <name evidence="7" type="ORF">GAGA_2831</name>
</gene>
<evidence type="ECO:0000259" key="6">
    <source>
        <dbReference type="Pfam" id="PF00580"/>
    </source>
</evidence>
<comment type="caution">
    <text evidence="7">The sequence shown here is derived from an EMBL/GenBank/DDBJ whole genome shotgun (WGS) entry which is preliminary data.</text>
</comment>
<feature type="domain" description="UvrD-like helicase ATP-binding" evidence="6">
    <location>
        <begin position="10"/>
        <end position="71"/>
    </location>
</feature>
<evidence type="ECO:0000256" key="3">
    <source>
        <dbReference type="ARBA" id="ARBA00022806"/>
    </source>
</evidence>
<evidence type="ECO:0000256" key="2">
    <source>
        <dbReference type="ARBA" id="ARBA00022801"/>
    </source>
</evidence>
<reference evidence="7 8" key="1">
    <citation type="journal article" date="2014" name="Environ. Microbiol.">
        <title>Comparative genomics of the marine bacterial genus Glaciecola reveals the high degree of genomic diversity and genomic characteristic for cold adaptation.</title>
        <authorList>
            <person name="Qin Q.L."/>
            <person name="Xie B.B."/>
            <person name="Yu Y."/>
            <person name="Shu Y.L."/>
            <person name="Rong J.C."/>
            <person name="Zhang Y.J."/>
            <person name="Zhao D.L."/>
            <person name="Chen X.L."/>
            <person name="Zhang X.Y."/>
            <person name="Chen B."/>
            <person name="Zhou B.C."/>
            <person name="Zhang Y.Z."/>
        </authorList>
    </citation>
    <scope>NUCLEOTIDE SEQUENCE [LARGE SCALE GENOMIC DNA]</scope>
    <source>
        <strain evidence="7 8">NO2</strain>
    </source>
</reference>
<accession>A0ABQ0I8K9</accession>
<evidence type="ECO:0000256" key="1">
    <source>
        <dbReference type="ARBA" id="ARBA00022741"/>
    </source>
</evidence>
<dbReference type="EMBL" id="BAEK01000042">
    <property type="protein sequence ID" value="GAC05670.1"/>
    <property type="molecule type" value="Genomic_DNA"/>
</dbReference>
<feature type="region of interest" description="Disordered" evidence="5">
    <location>
        <begin position="1"/>
        <end position="36"/>
    </location>
</feature>
<dbReference type="Pfam" id="PF00580">
    <property type="entry name" value="UvrD-helicase"/>
    <property type="match status" value="1"/>
</dbReference>
<keyword evidence="3" id="KW-0347">Helicase</keyword>
<evidence type="ECO:0000256" key="4">
    <source>
        <dbReference type="ARBA" id="ARBA00022840"/>
    </source>
</evidence>
<proteinExistence type="predicted"/>
<keyword evidence="4" id="KW-0067">ATP-binding</keyword>
<organism evidence="7 8">
    <name type="scientific">Paraglaciecola agarilytica NO2</name>
    <dbReference type="NCBI Taxonomy" id="1125747"/>
    <lineage>
        <taxon>Bacteria</taxon>
        <taxon>Pseudomonadati</taxon>
        <taxon>Pseudomonadota</taxon>
        <taxon>Gammaproteobacteria</taxon>
        <taxon>Alteromonadales</taxon>
        <taxon>Alteromonadaceae</taxon>
        <taxon>Paraglaciecola</taxon>
    </lineage>
</organism>